<dbReference type="PROSITE" id="PS51792">
    <property type="entry name" value="YIPPEE"/>
    <property type="match status" value="1"/>
</dbReference>
<reference evidence="6 7" key="1">
    <citation type="submission" date="2017-11" db="EMBL/GenBank/DDBJ databases">
        <title>Comparative genomics of Botrytis spp.</title>
        <authorList>
            <person name="Valero-Jimenez C.A."/>
            <person name="Tapia P."/>
            <person name="Veloso J."/>
            <person name="Silva-Moreno E."/>
            <person name="Staats M."/>
            <person name="Valdes J.H."/>
            <person name="Van Kan J.A.L."/>
        </authorList>
    </citation>
    <scope>NUCLEOTIDE SEQUENCE [LARGE SCALE GENOMIC DNA]</scope>
    <source>
        <strain evidence="6 7">MUCL2830</strain>
    </source>
</reference>
<dbReference type="InterPro" id="IPR034751">
    <property type="entry name" value="Yippee"/>
</dbReference>
<feature type="compositionally biased region" description="Polar residues" evidence="4">
    <location>
        <begin position="29"/>
        <end position="41"/>
    </location>
</feature>
<keyword evidence="3" id="KW-0862">Zinc</keyword>
<evidence type="ECO:0000256" key="1">
    <source>
        <dbReference type="ARBA" id="ARBA00005613"/>
    </source>
</evidence>
<feature type="compositionally biased region" description="Polar residues" evidence="4">
    <location>
        <begin position="50"/>
        <end position="88"/>
    </location>
</feature>
<dbReference type="InterPro" id="IPR004910">
    <property type="entry name" value="Yippee/Mis18/Cereblon"/>
</dbReference>
<protein>
    <recommendedName>
        <fullName evidence="5">Yippee domain-containing protein</fullName>
    </recommendedName>
</protein>
<dbReference type="AlphaFoldDB" id="A0A4Y8CS99"/>
<evidence type="ECO:0000256" key="3">
    <source>
        <dbReference type="ARBA" id="ARBA00022833"/>
    </source>
</evidence>
<dbReference type="PANTHER" id="PTHR13848">
    <property type="entry name" value="PROTEIN YIPPEE-LIKE CG15309-RELATED"/>
    <property type="match status" value="1"/>
</dbReference>
<gene>
    <name evidence="6" type="ORF">BOTCAL_0358g00110</name>
</gene>
<dbReference type="STRING" id="38488.A0A4Y8CS99"/>
<organism evidence="6 7">
    <name type="scientific">Botryotinia calthae</name>
    <dbReference type="NCBI Taxonomy" id="38488"/>
    <lineage>
        <taxon>Eukaryota</taxon>
        <taxon>Fungi</taxon>
        <taxon>Dikarya</taxon>
        <taxon>Ascomycota</taxon>
        <taxon>Pezizomycotina</taxon>
        <taxon>Leotiomycetes</taxon>
        <taxon>Helotiales</taxon>
        <taxon>Sclerotiniaceae</taxon>
        <taxon>Botryotinia</taxon>
    </lineage>
</organism>
<feature type="region of interest" description="Disordered" evidence="4">
    <location>
        <begin position="19"/>
        <end position="115"/>
    </location>
</feature>
<evidence type="ECO:0000313" key="6">
    <source>
        <dbReference type="EMBL" id="TEY43970.1"/>
    </source>
</evidence>
<keyword evidence="7" id="KW-1185">Reference proteome</keyword>
<accession>A0A4Y8CS99</accession>
<name>A0A4Y8CS99_9HELO</name>
<dbReference type="Proteomes" id="UP000297299">
    <property type="component" value="Unassembled WGS sequence"/>
</dbReference>
<comment type="similarity">
    <text evidence="1">Belongs to the yippee family.</text>
</comment>
<evidence type="ECO:0000313" key="7">
    <source>
        <dbReference type="Proteomes" id="UP000297299"/>
    </source>
</evidence>
<evidence type="ECO:0000256" key="4">
    <source>
        <dbReference type="SAM" id="MobiDB-lite"/>
    </source>
</evidence>
<feature type="domain" description="Yippee" evidence="5">
    <location>
        <begin position="120"/>
        <end position="239"/>
    </location>
</feature>
<evidence type="ECO:0000256" key="2">
    <source>
        <dbReference type="ARBA" id="ARBA00022723"/>
    </source>
</evidence>
<dbReference type="OrthoDB" id="6407410at2759"/>
<proteinExistence type="inferred from homology"/>
<dbReference type="GO" id="GO:0046872">
    <property type="term" value="F:metal ion binding"/>
    <property type="evidence" value="ECO:0007669"/>
    <property type="project" value="UniProtKB-KW"/>
</dbReference>
<evidence type="ECO:0000259" key="5">
    <source>
        <dbReference type="PROSITE" id="PS51792"/>
    </source>
</evidence>
<keyword evidence="2" id="KW-0479">Metal-binding</keyword>
<sequence>MTNDRLTFPTYLLPSFSFPFRRRTSSPPNTKTASLNTSPSANPLVPGLSYSPTSSCNETPLESPTSGSFLSRIPSTSTHKSGCGSWSENENESHDSPYTLTSPPHSKPLPQPHLSRPLPSTIRCLTCSTHISYSSQIVSKGFTGRHGRAYLVAPPPSSPVPQVPPFPPTAHDRSKNISNVRIGRPAHRELLTGHHVVADVNCAVCNTLLGWKYVDAREAGQRYKIGKFILETRRVGIVETFEDEDVRTHSLDFRGEDEDTRRFMGMGLGNSGRGEVDGSGRYGGRKRDGELHAWNVETKEEEDARGWVNFDSEDDDECEELFAGVWDAEVAQKRRIRRVDRRRKEVERERLASKDSGVGGL</sequence>
<comment type="caution">
    <text evidence="6">The sequence shown here is derived from an EMBL/GenBank/DDBJ whole genome shotgun (WGS) entry which is preliminary data.</text>
</comment>
<dbReference type="Pfam" id="PF03226">
    <property type="entry name" value="Yippee-Mis18"/>
    <property type="match status" value="1"/>
</dbReference>
<dbReference type="EMBL" id="PHWZ01000357">
    <property type="protein sequence ID" value="TEY43970.1"/>
    <property type="molecule type" value="Genomic_DNA"/>
</dbReference>
<dbReference type="InterPro" id="IPR039058">
    <property type="entry name" value="Yippee_fam"/>
</dbReference>